<dbReference type="AlphaFoldDB" id="A0A2P5YNU9"/>
<sequence>MDGWWLRRLILMTWRDIISNVLWVLLFGGLDEAVLRRVGANEDESSPILLRLMANGKGNKIGKVEDMPVHHAPQEIGVVSVEDAGALSQSCQSVGQDGVYAQLVNQNTKVELDRSWIIKICHNGLEVKGRIEFQEPKDDAAPFLFFKVGTTVFLPCGFDMVVDDGVVVGARAWQEGVGKSCATRVRDFGEGGDE</sequence>
<evidence type="ECO:0000313" key="1">
    <source>
        <dbReference type="EMBL" id="PPS17274.1"/>
    </source>
</evidence>
<protein>
    <submittedName>
        <fullName evidence="1">Uncharacterized protein</fullName>
    </submittedName>
</protein>
<proteinExistence type="predicted"/>
<dbReference type="EMBL" id="KZ662941">
    <property type="protein sequence ID" value="PPS17274.1"/>
    <property type="molecule type" value="Genomic_DNA"/>
</dbReference>
<reference evidence="1 2" key="1">
    <citation type="submission" date="2015-01" db="EMBL/GenBank/DDBJ databases">
        <title>Genome of allotetraploid Gossypium barbadense reveals genomic plasticity and fiber elongation in cotton evolution.</title>
        <authorList>
            <person name="Chen X."/>
            <person name="Liu X."/>
            <person name="Zhao B."/>
            <person name="Zheng H."/>
            <person name="Hu Y."/>
            <person name="Lu G."/>
            <person name="Yang C."/>
            <person name="Chen J."/>
            <person name="Shan C."/>
            <person name="Zhang L."/>
            <person name="Zhou Y."/>
            <person name="Wang L."/>
            <person name="Guo W."/>
            <person name="Bai Y."/>
            <person name="Ruan J."/>
            <person name="Shangguan X."/>
            <person name="Mao Y."/>
            <person name="Jiang J."/>
            <person name="Zhu Y."/>
            <person name="Lei J."/>
            <person name="Kang H."/>
            <person name="Chen S."/>
            <person name="He X."/>
            <person name="Wang R."/>
            <person name="Wang Y."/>
            <person name="Chen J."/>
            <person name="Wang L."/>
            <person name="Yu S."/>
            <person name="Wang B."/>
            <person name="Wei J."/>
            <person name="Song S."/>
            <person name="Lu X."/>
            <person name="Gao Z."/>
            <person name="Gu W."/>
            <person name="Deng X."/>
            <person name="Ma D."/>
            <person name="Wang S."/>
            <person name="Liang W."/>
            <person name="Fang L."/>
            <person name="Cai C."/>
            <person name="Zhu X."/>
            <person name="Zhou B."/>
            <person name="Zhang Y."/>
            <person name="Chen Z."/>
            <person name="Xu S."/>
            <person name="Zhu R."/>
            <person name="Wang S."/>
            <person name="Zhang T."/>
            <person name="Zhao G."/>
        </authorList>
    </citation>
    <scope>NUCLEOTIDE SEQUENCE [LARGE SCALE GENOMIC DNA]</scope>
    <source>
        <strain evidence="2">cv. Xinhai21</strain>
        <tissue evidence="1">Leaf</tissue>
    </source>
</reference>
<gene>
    <name evidence="1" type="ORF">GOBAR_AA03304</name>
</gene>
<dbReference type="Proteomes" id="UP000239757">
    <property type="component" value="Unassembled WGS sequence"/>
</dbReference>
<evidence type="ECO:0000313" key="2">
    <source>
        <dbReference type="Proteomes" id="UP000239757"/>
    </source>
</evidence>
<organism evidence="1 2">
    <name type="scientific">Gossypium barbadense</name>
    <name type="common">Sea Island cotton</name>
    <name type="synonym">Hibiscus barbadensis</name>
    <dbReference type="NCBI Taxonomy" id="3634"/>
    <lineage>
        <taxon>Eukaryota</taxon>
        <taxon>Viridiplantae</taxon>
        <taxon>Streptophyta</taxon>
        <taxon>Embryophyta</taxon>
        <taxon>Tracheophyta</taxon>
        <taxon>Spermatophyta</taxon>
        <taxon>Magnoliopsida</taxon>
        <taxon>eudicotyledons</taxon>
        <taxon>Gunneridae</taxon>
        <taxon>Pentapetalae</taxon>
        <taxon>rosids</taxon>
        <taxon>malvids</taxon>
        <taxon>Malvales</taxon>
        <taxon>Malvaceae</taxon>
        <taxon>Malvoideae</taxon>
        <taxon>Gossypium</taxon>
    </lineage>
</organism>
<accession>A0A2P5YNU9</accession>
<name>A0A2P5YNU9_GOSBA</name>